<sequence>MAKNFVNPPCVCTCKGPECEAPGSSEIEGLIGRTVPHEMCTDFAIRRWWHAFGGDKQKVRVALNCYIENVGFFKLDGLVIQENSYLKKLMPFFRFSARPMVINTIDNTVVVLVKPKGSNMMAMPKMLSGSTVVKAFVVLGEYCFAQVLLQERVTGQESGVTFIIDCIEFDINNLMHKFVPVVRMLATALLQFQYFYGPLIRRILIVNAGSMGPNLRISLRLGLESYIHEKVFVVDGVGWMQVLQGSISSNALPISLGGNWKEMDSSKYEPLDAVAAETPLNFASNSPRNKAVAYNTLLLLPMCKCSIKMNPESRCMLRWIFFTSGNLKFSITRKSLTNDNITLVYPRLIICTPLGKQSPEEDELLVDGEFEYWLEFENVDRSFEVINVHYKCKLEPLPKV</sequence>
<protein>
    <submittedName>
        <fullName evidence="2">CRAL TRIO domain containing protein</fullName>
    </submittedName>
</protein>
<dbReference type="SUPFAM" id="SSF52087">
    <property type="entry name" value="CRAL/TRIO domain"/>
    <property type="match status" value="1"/>
</dbReference>
<dbReference type="InterPro" id="IPR036865">
    <property type="entry name" value="CRAL-TRIO_dom_sf"/>
</dbReference>
<dbReference type="OrthoDB" id="1434354at2759"/>
<reference evidence="2" key="2">
    <citation type="submission" date="2014-03" db="EMBL/GenBank/DDBJ databases">
        <title>The whipworm genome and dual-species transcriptomics of an intimate host-pathogen interaction.</title>
        <authorList>
            <person name="Foth B.J."/>
            <person name="Tsai I.J."/>
            <person name="Reid A.J."/>
            <person name="Bancroft A.J."/>
            <person name="Nichol S."/>
            <person name="Tracey A."/>
            <person name="Holroyd N."/>
            <person name="Cotton J.A."/>
            <person name="Stanley E.J."/>
            <person name="Zarowiecki M."/>
            <person name="Liu J.Z."/>
            <person name="Huckvale T."/>
            <person name="Cooper P.J."/>
            <person name="Grencis R.K."/>
            <person name="Berriman M."/>
        </authorList>
    </citation>
    <scope>NUCLEOTIDE SEQUENCE [LARGE SCALE GENOMIC DNA]</scope>
</reference>
<dbReference type="STRING" id="36087.A0A077ZKJ5"/>
<dbReference type="InterPro" id="IPR001251">
    <property type="entry name" value="CRAL-TRIO_dom"/>
</dbReference>
<reference evidence="2" key="1">
    <citation type="submission" date="2014-01" db="EMBL/GenBank/DDBJ databases">
        <authorList>
            <person name="Aslett M."/>
        </authorList>
    </citation>
    <scope>NUCLEOTIDE SEQUENCE</scope>
</reference>
<dbReference type="AlphaFoldDB" id="A0A077ZKJ5"/>
<dbReference type="Gene3D" id="2.60.120.680">
    <property type="entry name" value="GOLD domain"/>
    <property type="match status" value="1"/>
</dbReference>
<accession>A0A077ZKJ5</accession>
<evidence type="ECO:0000313" key="2">
    <source>
        <dbReference type="EMBL" id="CDW60887.1"/>
    </source>
</evidence>
<evidence type="ECO:0000313" key="3">
    <source>
        <dbReference type="Proteomes" id="UP000030665"/>
    </source>
</evidence>
<dbReference type="EMBL" id="HG807516">
    <property type="protein sequence ID" value="CDW60887.1"/>
    <property type="molecule type" value="Genomic_DNA"/>
</dbReference>
<dbReference type="Pfam" id="PF00650">
    <property type="entry name" value="CRAL_TRIO"/>
    <property type="match status" value="1"/>
</dbReference>
<dbReference type="PANTHER" id="PTHR47159:SF6">
    <property type="entry name" value="CRAL-TRIO DOMAIN-CONTAINING PROTEIN"/>
    <property type="match status" value="1"/>
</dbReference>
<organism evidence="2 3">
    <name type="scientific">Trichuris trichiura</name>
    <name type="common">Whipworm</name>
    <name type="synonym">Trichocephalus trichiurus</name>
    <dbReference type="NCBI Taxonomy" id="36087"/>
    <lineage>
        <taxon>Eukaryota</taxon>
        <taxon>Metazoa</taxon>
        <taxon>Ecdysozoa</taxon>
        <taxon>Nematoda</taxon>
        <taxon>Enoplea</taxon>
        <taxon>Dorylaimia</taxon>
        <taxon>Trichinellida</taxon>
        <taxon>Trichuridae</taxon>
        <taxon>Trichuris</taxon>
    </lineage>
</organism>
<dbReference type="PROSITE" id="PS50191">
    <property type="entry name" value="CRAL_TRIO"/>
    <property type="match status" value="1"/>
</dbReference>
<dbReference type="Gene3D" id="3.40.525.10">
    <property type="entry name" value="CRAL-TRIO lipid binding domain"/>
    <property type="match status" value="1"/>
</dbReference>
<gene>
    <name evidence="2" type="ORF">TTRE_0000929101</name>
</gene>
<dbReference type="InterPro" id="IPR053302">
    <property type="entry name" value="CRAL-TRIO_domain"/>
</dbReference>
<dbReference type="Proteomes" id="UP000030665">
    <property type="component" value="Unassembled WGS sequence"/>
</dbReference>
<keyword evidence="3" id="KW-1185">Reference proteome</keyword>
<evidence type="ECO:0000259" key="1">
    <source>
        <dbReference type="PROSITE" id="PS50191"/>
    </source>
</evidence>
<feature type="domain" description="CRAL-TRIO" evidence="1">
    <location>
        <begin position="111"/>
        <end position="264"/>
    </location>
</feature>
<name>A0A077ZKJ5_TRITR</name>
<proteinExistence type="predicted"/>
<dbReference type="PANTHER" id="PTHR47159">
    <property type="entry name" value="PROTEIN CBG07705-RELATED"/>
    <property type="match status" value="1"/>
</dbReference>